<dbReference type="AlphaFoldDB" id="A0AAE3NTB6"/>
<accession>A0AAE3NTB6</accession>
<proteinExistence type="predicted"/>
<dbReference type="Pfam" id="PF11927">
    <property type="entry name" value="HODM_asu-like"/>
    <property type="match status" value="1"/>
</dbReference>
<dbReference type="EMBL" id="JARGYC010000014">
    <property type="protein sequence ID" value="MDF0600525.1"/>
    <property type="molecule type" value="Genomic_DNA"/>
</dbReference>
<dbReference type="Proteomes" id="UP001220964">
    <property type="component" value="Unassembled WGS sequence"/>
</dbReference>
<evidence type="ECO:0000313" key="2">
    <source>
        <dbReference type="Proteomes" id="UP001220964"/>
    </source>
</evidence>
<sequence length="268" mass="29890">MTHLQTAPILQSRLAYAPWHGPQGHRLPGTDRTDPEAWLWEDECFSPQMALRDRLVAARPETVLACQPEAREAAGELLETVLGWLPERPRYGVGDGQVTRPDGVAVPVDRTRPMATLARLVQDDLCLLQKQGDEHVLTAAALCFPAHWSLAEKLGQPLGLIHRRIEPYDETVARRVQRLFDGLRPETVLVRSNCLPDDDFALHQPERKPDGFARPDGAPYVRLERQTLRRLPLTQAVVFAIHTAMVRPDALAPEEQTAMAGHLADKAG</sequence>
<evidence type="ECO:0000313" key="1">
    <source>
        <dbReference type="EMBL" id="MDF0600525.1"/>
    </source>
</evidence>
<gene>
    <name evidence="1" type="ORF">P1J78_07270</name>
</gene>
<dbReference type="RefSeq" id="WP_275566666.1">
    <property type="nucleotide sequence ID" value="NZ_JARGYC010000014.1"/>
</dbReference>
<keyword evidence="2" id="KW-1185">Reference proteome</keyword>
<dbReference type="InterPro" id="IPR021848">
    <property type="entry name" value="HODM_asu-like"/>
</dbReference>
<protein>
    <submittedName>
        <fullName evidence="1">DUF3445 domain-containing protein</fullName>
    </submittedName>
</protein>
<comment type="caution">
    <text evidence="1">The sequence shown here is derived from an EMBL/GenBank/DDBJ whole genome shotgun (WGS) entry which is preliminary data.</text>
</comment>
<organism evidence="1 2">
    <name type="scientific">Psychromarinibacter sediminicola</name>
    <dbReference type="NCBI Taxonomy" id="3033385"/>
    <lineage>
        <taxon>Bacteria</taxon>
        <taxon>Pseudomonadati</taxon>
        <taxon>Pseudomonadota</taxon>
        <taxon>Alphaproteobacteria</taxon>
        <taxon>Rhodobacterales</taxon>
        <taxon>Paracoccaceae</taxon>
        <taxon>Psychromarinibacter</taxon>
    </lineage>
</organism>
<reference evidence="1" key="1">
    <citation type="submission" date="2023-03" db="EMBL/GenBank/DDBJ databases">
        <title>Multiphase analysis and comparison of six strains from genera Psychromarinibacter, Lutimaribacter, and Maritimibacter, including a novel species: Psychromarinibacter sediminicola sp. nov.</title>
        <authorList>
            <person name="Wang Y.-H."/>
            <person name="Ye M.-Q."/>
            <person name="Du Z.-J."/>
        </authorList>
    </citation>
    <scope>NUCLEOTIDE SEQUENCE</scope>
    <source>
        <strain evidence="1">C21-152</strain>
    </source>
</reference>
<name>A0AAE3NTB6_9RHOB</name>